<dbReference type="Gene3D" id="3.40.50.300">
    <property type="entry name" value="P-loop containing nucleotide triphosphate hydrolases"/>
    <property type="match status" value="1"/>
</dbReference>
<evidence type="ECO:0000256" key="5">
    <source>
        <dbReference type="ARBA" id="ARBA00022821"/>
    </source>
</evidence>
<feature type="domain" description="Disease resistance R13L4/SHOC-2-like LRR" evidence="10">
    <location>
        <begin position="576"/>
        <end position="682"/>
    </location>
</feature>
<evidence type="ECO:0000256" key="3">
    <source>
        <dbReference type="ARBA" id="ARBA00022737"/>
    </source>
</evidence>
<accession>A0A6P6WEN5</accession>
<protein>
    <submittedName>
        <fullName evidence="13 14">Disease resistance RPP13-like protein 1</fullName>
    </submittedName>
</protein>
<dbReference type="Gene3D" id="1.10.10.10">
    <property type="entry name" value="Winged helix-like DNA-binding domain superfamily/Winged helix DNA-binding domain"/>
    <property type="match status" value="1"/>
</dbReference>
<dbReference type="GO" id="GO:0043531">
    <property type="term" value="F:ADP binding"/>
    <property type="evidence" value="ECO:0007669"/>
    <property type="project" value="InterPro"/>
</dbReference>
<dbReference type="InterPro" id="IPR058922">
    <property type="entry name" value="WHD_DRP"/>
</dbReference>
<dbReference type="InterPro" id="IPR032675">
    <property type="entry name" value="LRR_dom_sf"/>
</dbReference>
<dbReference type="InterPro" id="IPR056789">
    <property type="entry name" value="LRR_R13L1-DRL21"/>
</dbReference>
<dbReference type="RefSeq" id="XP_027113777.2">
    <property type="nucleotide sequence ID" value="XM_027257976.2"/>
</dbReference>
<evidence type="ECO:0000259" key="10">
    <source>
        <dbReference type="Pfam" id="PF23598"/>
    </source>
</evidence>
<dbReference type="RefSeq" id="XP_027113778.2">
    <property type="nucleotide sequence ID" value="XM_027257977.2"/>
</dbReference>
<dbReference type="Proteomes" id="UP001652660">
    <property type="component" value="Chromosome 2e"/>
</dbReference>
<sequence length="1434" mass="162145">MVWWEAVLSPALQVLFDKLASGDILELLRRWNINDLLLEKLKIAYFTCTVVLDDAEEKQYFNPAIQTWLDMLKDAVYEAEDALDFLATEALRCKVELSPQSLSNQVRNKNFLANNFSPFDEGMNVKIEKIIEKLEFIAKQKGILGLESSGKGIHGMMHRTPTTPLVVESCIYGRENEKEDIIKLLLADDGTNNQGFSVIPIVGMGGIGKTTLAQIVYNDKRIDEAFDVKAWACVSDDFNSINITKALLESSTAKPCDTMNLELLQRGLKQTLNKKRFLIVLDDVWNENFENWNELSISFMDGDPRSRIIVTSRNEGVLRVMKALPAYRLKELSDTQCWLLFQDHTLENEDSEKYLTLRQIGREIVKKCQGLPLAVKMLGGLLASKLDVVYWNQVLNSNLWDLPQKKNSILPSLRLSYHHLPPNLKRCFSYCSIFPKGYEFERKNLVLLWMAEGFVQPGEKISMEEVGDEYFSELLSRSFFQESALNRSRYVMHDLINDLAGSVSRISCVRQEENWQKEHLEWSEKVHHFSYIRSKYDVFKRFESLTEVSLRSFLPLGSVSGTQFCFLSNKFPCDFLPKFKCLRVLSMSCYFITELPESIGNLRLLRYLDLSYTRIKSLPESLNVLYNLQTLLLCDCADLNNLPANIGKLINLRHLDISGSGIQAMPIGVENLVSLRSLPEFVLGNVGPRGSATQEMPIGVDNVVTPPFLPEFGLGIVGSRIDGLRNLSHLQGSLSLSGLENVDNLWDAKNANLKGKQKLTTLVMEWSSTLSELQNDRVATDVLEMLQPHQNLEKLTIKGYNGRKFPTWIGDPSFSKLECLSVTDCKRCRSLPPLGSLPSLKHLYIKGMDAVKSIGAEFYGFSSSSSKSFASLETLTFEEMMEWEEWLLPTSDGHLEVFPSLQELQIEKCPKLRQQLPQQLPSLVKLHLTECEQLSVSLPQIPRLKILNLRGCNYMLLSSNLAINRLASFELHNISSLKHLPEWLLQYMPTLKWLVIVDCSDFVHLARCKNDMQYLTSLQHLVIRNCSMLVSLFEEEQPLPQKLEYLELDSCHSLKKLPHALHSLTALQELIITDCPRLELVPGTTFPSNLQGLVLRGRGLDLLPEPMINNITSLEYLCIGGCLVLSSFPGEGRQVPTTFKQLTIDQCPNLEFLPEGITQSSNISLELLEIFDCPSITSFPAGHLPTTLKVLTIWNCCNLESLEDIATDSMSLESLRIGNCTNLIFLPKCLNKLGCLDYLEIDGCPGIVSFPQGGLPSRSLKKLHILDCENLMFLPELMLSLTSLKELKLSNCPSIASLPDVGFPINLVSLEVKDCENITPLSKWGLHRLASLEKLKIHGGVLDVVFPEWLLPSTLDTLHVGNLPKLKSLSPWLQHLSSLEELKIMECHELFNLPKEGVPPMLSFLEIRGCPKLQQDCEKNWSEIDHIPCISNHL</sequence>
<evidence type="ECO:0000313" key="15">
    <source>
        <dbReference type="RefSeq" id="XP_027113779.2"/>
    </source>
</evidence>
<dbReference type="InterPro" id="IPR027417">
    <property type="entry name" value="P-loop_NTPase"/>
</dbReference>
<dbReference type="RefSeq" id="XP_027113779.2">
    <property type="nucleotide sequence ID" value="XM_027257978.2"/>
</dbReference>
<dbReference type="Pfam" id="PF23559">
    <property type="entry name" value="WHD_DRP"/>
    <property type="match status" value="1"/>
</dbReference>
<dbReference type="Gene3D" id="1.20.5.4130">
    <property type="match status" value="1"/>
</dbReference>
<evidence type="ECO:0000256" key="6">
    <source>
        <dbReference type="ARBA" id="ARBA00022840"/>
    </source>
</evidence>
<evidence type="ECO:0000313" key="14">
    <source>
        <dbReference type="RefSeq" id="XP_027113778.2"/>
    </source>
</evidence>
<dbReference type="GO" id="GO:0051607">
    <property type="term" value="P:defense response to virus"/>
    <property type="evidence" value="ECO:0007669"/>
    <property type="project" value="UniProtKB-ARBA"/>
</dbReference>
<keyword evidence="5" id="KW-0611">Plant defense</keyword>
<evidence type="ECO:0000259" key="11">
    <source>
        <dbReference type="Pfam" id="PF25019"/>
    </source>
</evidence>
<keyword evidence="4" id="KW-0547">Nucleotide-binding</keyword>
<feature type="domain" description="Disease resistance protein winged helix" evidence="9">
    <location>
        <begin position="433"/>
        <end position="500"/>
    </location>
</feature>
<keyword evidence="6" id="KW-0067">ATP-binding</keyword>
<dbReference type="Gene3D" id="3.80.10.10">
    <property type="entry name" value="Ribonuclease Inhibitor"/>
    <property type="match status" value="6"/>
</dbReference>
<name>A0A6P6WEN5_COFAR</name>
<dbReference type="InterPro" id="IPR042197">
    <property type="entry name" value="Apaf_helical"/>
</dbReference>
<feature type="domain" description="NB-ARC" evidence="7">
    <location>
        <begin position="175"/>
        <end position="350"/>
    </location>
</feature>
<reference evidence="13 14" key="2">
    <citation type="submission" date="2025-05" db="UniProtKB">
        <authorList>
            <consortium name="RefSeq"/>
        </authorList>
    </citation>
    <scope>IDENTIFICATION</scope>
    <source>
        <tissue evidence="13 14">Leaves</tissue>
    </source>
</reference>
<evidence type="ECO:0000256" key="4">
    <source>
        <dbReference type="ARBA" id="ARBA00022741"/>
    </source>
</evidence>
<dbReference type="GeneID" id="113732287"/>
<dbReference type="PRINTS" id="PR00364">
    <property type="entry name" value="DISEASERSIST"/>
</dbReference>
<keyword evidence="12" id="KW-1185">Reference proteome</keyword>
<dbReference type="OrthoDB" id="1700985at2759"/>
<dbReference type="Pfam" id="PF23598">
    <property type="entry name" value="LRR_14"/>
    <property type="match status" value="1"/>
</dbReference>
<dbReference type="PANTHER" id="PTHR36766:SF51">
    <property type="entry name" value="DISEASE RESISTANCE RPP13-LIKE PROTEIN 1"/>
    <property type="match status" value="1"/>
</dbReference>
<dbReference type="Gene3D" id="1.10.8.430">
    <property type="entry name" value="Helical domain of apoptotic protease-activating factors"/>
    <property type="match status" value="1"/>
</dbReference>
<dbReference type="Pfam" id="PF18052">
    <property type="entry name" value="Rx_N"/>
    <property type="match status" value="1"/>
</dbReference>
<evidence type="ECO:0000256" key="2">
    <source>
        <dbReference type="ARBA" id="ARBA00022614"/>
    </source>
</evidence>
<evidence type="ECO:0000259" key="7">
    <source>
        <dbReference type="Pfam" id="PF00931"/>
    </source>
</evidence>
<evidence type="ECO:0000313" key="12">
    <source>
        <dbReference type="Proteomes" id="UP001652660"/>
    </source>
</evidence>
<feature type="domain" description="R13L1/DRL21-like LRR repeat region" evidence="11">
    <location>
        <begin position="722"/>
        <end position="848"/>
    </location>
</feature>
<evidence type="ECO:0000259" key="8">
    <source>
        <dbReference type="Pfam" id="PF18052"/>
    </source>
</evidence>
<organism evidence="12 15">
    <name type="scientific">Coffea arabica</name>
    <name type="common">Arabian coffee</name>
    <dbReference type="NCBI Taxonomy" id="13443"/>
    <lineage>
        <taxon>Eukaryota</taxon>
        <taxon>Viridiplantae</taxon>
        <taxon>Streptophyta</taxon>
        <taxon>Embryophyta</taxon>
        <taxon>Tracheophyta</taxon>
        <taxon>Spermatophyta</taxon>
        <taxon>Magnoliopsida</taxon>
        <taxon>eudicotyledons</taxon>
        <taxon>Gunneridae</taxon>
        <taxon>Pentapetalae</taxon>
        <taxon>asterids</taxon>
        <taxon>lamiids</taxon>
        <taxon>Gentianales</taxon>
        <taxon>Rubiaceae</taxon>
        <taxon>Ixoroideae</taxon>
        <taxon>Gardenieae complex</taxon>
        <taxon>Bertiereae - Coffeeae clade</taxon>
        <taxon>Coffeeae</taxon>
        <taxon>Coffea</taxon>
    </lineage>
</organism>
<evidence type="ECO:0000259" key="9">
    <source>
        <dbReference type="Pfam" id="PF23559"/>
    </source>
</evidence>
<feature type="domain" description="Disease resistance N-terminal" evidence="8">
    <location>
        <begin position="7"/>
        <end position="100"/>
    </location>
</feature>
<evidence type="ECO:0000256" key="1">
    <source>
        <dbReference type="ARBA" id="ARBA00008894"/>
    </source>
</evidence>
<reference evidence="12" key="1">
    <citation type="journal article" date="2025" name="Foods">
        <title>Unveiling the Microbial Signatures of Arabica Coffee Cherries: Insights into Ripeness Specific Diversity, Functional Traits, and Implications for Quality and Safety.</title>
        <authorList>
            <consortium name="RefSeq"/>
            <person name="Tenea G.N."/>
            <person name="Cifuentes V."/>
            <person name="Reyes P."/>
            <person name="Cevallos-Vallejos M."/>
        </authorList>
    </citation>
    <scope>NUCLEOTIDE SEQUENCE [LARGE SCALE GENOMIC DNA]</scope>
</reference>
<gene>
    <name evidence="13 14 15 16" type="primary">LOC113732287</name>
</gene>
<dbReference type="GO" id="GO:0005524">
    <property type="term" value="F:ATP binding"/>
    <property type="evidence" value="ECO:0007669"/>
    <property type="project" value="UniProtKB-KW"/>
</dbReference>
<dbReference type="InterPro" id="IPR055414">
    <property type="entry name" value="LRR_R13L4/SHOC2-like"/>
</dbReference>
<dbReference type="RefSeq" id="XP_027113780.2">
    <property type="nucleotide sequence ID" value="XM_027257979.2"/>
</dbReference>
<comment type="similarity">
    <text evidence="1">Belongs to the disease resistance NB-LRR family.</text>
</comment>
<dbReference type="SUPFAM" id="SSF52540">
    <property type="entry name" value="P-loop containing nucleoside triphosphate hydrolases"/>
    <property type="match status" value="1"/>
</dbReference>
<dbReference type="PANTHER" id="PTHR36766">
    <property type="entry name" value="PLANT BROAD-SPECTRUM MILDEW RESISTANCE PROTEIN RPW8"/>
    <property type="match status" value="1"/>
</dbReference>
<dbReference type="Pfam" id="PF00931">
    <property type="entry name" value="NB-ARC"/>
    <property type="match status" value="1"/>
</dbReference>
<evidence type="ECO:0000313" key="16">
    <source>
        <dbReference type="RefSeq" id="XP_027113780.2"/>
    </source>
</evidence>
<keyword evidence="2" id="KW-0433">Leucine-rich repeat</keyword>
<dbReference type="InterPro" id="IPR041118">
    <property type="entry name" value="Rx_N"/>
</dbReference>
<dbReference type="InterPro" id="IPR036388">
    <property type="entry name" value="WH-like_DNA-bd_sf"/>
</dbReference>
<evidence type="ECO:0000313" key="13">
    <source>
        <dbReference type="RefSeq" id="XP_027113777.2"/>
    </source>
</evidence>
<dbReference type="Pfam" id="PF25019">
    <property type="entry name" value="LRR_R13L1-DRL21"/>
    <property type="match status" value="1"/>
</dbReference>
<keyword evidence="3" id="KW-0677">Repeat</keyword>
<proteinExistence type="inferred from homology"/>
<dbReference type="SUPFAM" id="SSF52058">
    <property type="entry name" value="L domain-like"/>
    <property type="match status" value="3"/>
</dbReference>
<dbReference type="InterPro" id="IPR002182">
    <property type="entry name" value="NB-ARC"/>
</dbReference>